<evidence type="ECO:0000256" key="3">
    <source>
        <dbReference type="ARBA" id="ARBA00022697"/>
    </source>
</evidence>
<dbReference type="NCBIfam" id="NF002288">
    <property type="entry name" value="PRK01212.1-4"/>
    <property type="match status" value="1"/>
</dbReference>
<dbReference type="HAMAP" id="MF_00384">
    <property type="entry name" value="Homoser_kinase"/>
    <property type="match status" value="1"/>
</dbReference>
<evidence type="ECO:0000259" key="9">
    <source>
        <dbReference type="Pfam" id="PF00288"/>
    </source>
</evidence>
<dbReference type="UniPathway" id="UPA00050">
    <property type="reaction ID" value="UER00064"/>
</dbReference>
<comment type="caution">
    <text evidence="7">Lacks conserved residue(s) required for the propagation of feature annotation.</text>
</comment>
<dbReference type="Gene3D" id="3.30.70.890">
    <property type="entry name" value="GHMP kinase, C-terminal domain"/>
    <property type="match status" value="1"/>
</dbReference>
<dbReference type="NCBIfam" id="TIGR00191">
    <property type="entry name" value="thrB"/>
    <property type="match status" value="1"/>
</dbReference>
<dbReference type="GO" id="GO:0004413">
    <property type="term" value="F:homoserine kinase activity"/>
    <property type="evidence" value="ECO:0007669"/>
    <property type="project" value="UniProtKB-UniRule"/>
</dbReference>
<dbReference type="EMBL" id="ARYN01000002">
    <property type="protein sequence ID" value="ORL46867.1"/>
    <property type="molecule type" value="Genomic_DNA"/>
</dbReference>
<dbReference type="SUPFAM" id="SSF55060">
    <property type="entry name" value="GHMP Kinase, C-terminal domain"/>
    <property type="match status" value="1"/>
</dbReference>
<gene>
    <name evidence="7" type="primary">thrB</name>
    <name evidence="11" type="ORF">IIF7_02576</name>
</gene>
<dbReference type="InterPro" id="IPR000870">
    <property type="entry name" value="Homoserine_kinase"/>
</dbReference>
<dbReference type="STRING" id="1185767.IIF7_02576"/>
<organism evidence="11 12">
    <name type="scientific">Zunongwangia atlantica 22II14-10F7</name>
    <dbReference type="NCBI Taxonomy" id="1185767"/>
    <lineage>
        <taxon>Bacteria</taxon>
        <taxon>Pseudomonadati</taxon>
        <taxon>Bacteroidota</taxon>
        <taxon>Flavobacteriia</taxon>
        <taxon>Flavobacteriales</taxon>
        <taxon>Flavobacteriaceae</taxon>
        <taxon>Zunongwangia</taxon>
    </lineage>
</organism>
<comment type="caution">
    <text evidence="11">The sequence shown here is derived from an EMBL/GenBank/DDBJ whole genome shotgun (WGS) entry which is preliminary data.</text>
</comment>
<dbReference type="Proteomes" id="UP000192746">
    <property type="component" value="Unassembled WGS sequence"/>
</dbReference>
<dbReference type="Pfam" id="PF00288">
    <property type="entry name" value="GHMP_kinases_N"/>
    <property type="match status" value="1"/>
</dbReference>
<evidence type="ECO:0000256" key="8">
    <source>
        <dbReference type="NCBIfam" id="TIGR00191"/>
    </source>
</evidence>
<comment type="function">
    <text evidence="7">Catalyzes the ATP-dependent phosphorylation of L-homoserine to L-homoserine phosphate.</text>
</comment>
<evidence type="ECO:0000259" key="10">
    <source>
        <dbReference type="Pfam" id="PF08544"/>
    </source>
</evidence>
<comment type="subcellular location">
    <subcellularLocation>
        <location evidence="7">Cytoplasm</location>
    </subcellularLocation>
</comment>
<keyword evidence="5 7" id="KW-0418">Kinase</keyword>
<keyword evidence="7" id="KW-0963">Cytoplasm</keyword>
<evidence type="ECO:0000256" key="1">
    <source>
        <dbReference type="ARBA" id="ARBA00022605"/>
    </source>
</evidence>
<dbReference type="PRINTS" id="PR00958">
    <property type="entry name" value="HOMSERKINASE"/>
</dbReference>
<dbReference type="Pfam" id="PF08544">
    <property type="entry name" value="GHMP_kinases_C"/>
    <property type="match status" value="1"/>
</dbReference>
<proteinExistence type="inferred from homology"/>
<keyword evidence="1 7" id="KW-0028">Amino-acid biosynthesis</keyword>
<evidence type="ECO:0000256" key="2">
    <source>
        <dbReference type="ARBA" id="ARBA00022679"/>
    </source>
</evidence>
<keyword evidence="3 7" id="KW-0791">Threonine biosynthesis</keyword>
<evidence type="ECO:0000313" key="11">
    <source>
        <dbReference type="EMBL" id="ORL46867.1"/>
    </source>
</evidence>
<comment type="similarity">
    <text evidence="7">Belongs to the GHMP kinase family. Homoserine kinase subfamily.</text>
</comment>
<dbReference type="Gene3D" id="3.30.230.10">
    <property type="match status" value="1"/>
</dbReference>
<evidence type="ECO:0000256" key="5">
    <source>
        <dbReference type="ARBA" id="ARBA00022777"/>
    </source>
</evidence>
<keyword evidence="2 7" id="KW-0808">Transferase</keyword>
<dbReference type="PANTHER" id="PTHR20861:SF1">
    <property type="entry name" value="HOMOSERINE KINASE"/>
    <property type="match status" value="1"/>
</dbReference>
<keyword evidence="12" id="KW-1185">Reference proteome</keyword>
<protein>
    <recommendedName>
        <fullName evidence="7 8">Homoserine kinase</fullName>
        <shortName evidence="7">HK</shortName>
        <shortName evidence="7">HSK</shortName>
        <ecNumber evidence="7 8">2.7.1.39</ecNumber>
    </recommendedName>
</protein>
<comment type="pathway">
    <text evidence="7">Amino-acid biosynthesis; L-threonine biosynthesis; L-threonine from L-aspartate: step 4/5.</text>
</comment>
<dbReference type="InterPro" id="IPR006204">
    <property type="entry name" value="GHMP_kinase_N_dom"/>
</dbReference>
<dbReference type="GO" id="GO:0009088">
    <property type="term" value="P:threonine biosynthetic process"/>
    <property type="evidence" value="ECO:0007669"/>
    <property type="project" value="UniProtKB-UniRule"/>
</dbReference>
<evidence type="ECO:0000256" key="6">
    <source>
        <dbReference type="ARBA" id="ARBA00022840"/>
    </source>
</evidence>
<keyword evidence="6 7" id="KW-0067">ATP-binding</keyword>
<dbReference type="InterPro" id="IPR020568">
    <property type="entry name" value="Ribosomal_Su5_D2-typ_SF"/>
</dbReference>
<dbReference type="GO" id="GO:0005737">
    <property type="term" value="C:cytoplasm"/>
    <property type="evidence" value="ECO:0007669"/>
    <property type="project" value="UniProtKB-SubCell"/>
</dbReference>
<dbReference type="InterPro" id="IPR013750">
    <property type="entry name" value="GHMP_kinase_C_dom"/>
</dbReference>
<dbReference type="PANTHER" id="PTHR20861">
    <property type="entry name" value="HOMOSERINE/4-DIPHOSPHOCYTIDYL-2-C-METHYL-D-ERYTHRITOL KINASE"/>
    <property type="match status" value="1"/>
</dbReference>
<feature type="domain" description="GHMP kinase C-terminal" evidence="10">
    <location>
        <begin position="209"/>
        <end position="286"/>
    </location>
</feature>
<evidence type="ECO:0000313" key="12">
    <source>
        <dbReference type="Proteomes" id="UP000192746"/>
    </source>
</evidence>
<dbReference type="AlphaFoldDB" id="A0A1Y1T731"/>
<feature type="domain" description="GHMP kinase N-terminal" evidence="9">
    <location>
        <begin position="64"/>
        <end position="148"/>
    </location>
</feature>
<evidence type="ECO:0000256" key="7">
    <source>
        <dbReference type="HAMAP-Rule" id="MF_00384"/>
    </source>
</evidence>
<dbReference type="EC" id="2.7.1.39" evidence="7 8"/>
<evidence type="ECO:0000256" key="4">
    <source>
        <dbReference type="ARBA" id="ARBA00022741"/>
    </source>
</evidence>
<name>A0A1Y1T731_9FLAO</name>
<dbReference type="SUPFAM" id="SSF54211">
    <property type="entry name" value="Ribosomal protein S5 domain 2-like"/>
    <property type="match status" value="1"/>
</dbReference>
<dbReference type="InterPro" id="IPR014721">
    <property type="entry name" value="Ribsml_uS5_D2-typ_fold_subgr"/>
</dbReference>
<dbReference type="InterPro" id="IPR036554">
    <property type="entry name" value="GHMP_kinase_C_sf"/>
</dbReference>
<comment type="catalytic activity">
    <reaction evidence="7">
        <text>L-homoserine + ATP = O-phospho-L-homoserine + ADP + H(+)</text>
        <dbReference type="Rhea" id="RHEA:13985"/>
        <dbReference type="ChEBI" id="CHEBI:15378"/>
        <dbReference type="ChEBI" id="CHEBI:30616"/>
        <dbReference type="ChEBI" id="CHEBI:57476"/>
        <dbReference type="ChEBI" id="CHEBI:57590"/>
        <dbReference type="ChEBI" id="CHEBI:456216"/>
        <dbReference type="EC" id="2.7.1.39"/>
    </reaction>
</comment>
<reference evidence="11 12" key="1">
    <citation type="submission" date="2013-04" db="EMBL/GenBank/DDBJ databases">
        <title>Zunongwangia sp. 22II14-10F7 Genome Sequencing.</title>
        <authorList>
            <person name="Lai Q."/>
            <person name="Shao Z."/>
        </authorList>
    </citation>
    <scope>NUCLEOTIDE SEQUENCE [LARGE SCALE GENOMIC DNA]</scope>
    <source>
        <strain evidence="11 12">22II14-10F7</strain>
    </source>
</reference>
<sequence>MMEEIKVFAPATVANLSCGFDVLGCCLDNVGDEMIIKKNDLNQLRITKMEGQDLPMEVDQNVAGVAVKAMLEKLQSNEGFDIEIYKKIKAGSGIGSSAASSAGAVYAVNKLLDSPFSSAELLPFAMEGERLASGNAHADNVAPALLGGFTLVKSYEPLEVLSLPSPEELNVVILHPQIEVKTKDSRAIIKRNISLDKAVSQWGNLGALVSALYTNDYDLLGRSLKDDIVEPIRSILIPYFDEIKAISLESGALGFGISGSGPSVYAMCRGQQNAENVKASIAEFMEKQSITYDLHLSKINPEGVKIL</sequence>
<dbReference type="GO" id="GO:0005524">
    <property type="term" value="F:ATP binding"/>
    <property type="evidence" value="ECO:0007669"/>
    <property type="project" value="UniProtKB-UniRule"/>
</dbReference>
<keyword evidence="4 7" id="KW-0547">Nucleotide-binding</keyword>
<accession>A0A1Y1T731</accession>
<dbReference type="PIRSF" id="PIRSF000676">
    <property type="entry name" value="Homoser_kin"/>
    <property type="match status" value="1"/>
</dbReference>